<organism evidence="1 2">
    <name type="scientific">Ophiostoma piceae (strain UAMH 11346)</name>
    <name type="common">Sap stain fungus</name>
    <dbReference type="NCBI Taxonomy" id="1262450"/>
    <lineage>
        <taxon>Eukaryota</taxon>
        <taxon>Fungi</taxon>
        <taxon>Dikarya</taxon>
        <taxon>Ascomycota</taxon>
        <taxon>Pezizomycotina</taxon>
        <taxon>Sordariomycetes</taxon>
        <taxon>Sordariomycetidae</taxon>
        <taxon>Ophiostomatales</taxon>
        <taxon>Ophiostomataceae</taxon>
        <taxon>Ophiostoma</taxon>
    </lineage>
</organism>
<reference evidence="1 2" key="1">
    <citation type="journal article" date="2013" name="BMC Genomics">
        <title>The genome and transcriptome of the pine saprophyte Ophiostoma piceae, and a comparison with the bark beetle-associated pine pathogen Grosmannia clavigera.</title>
        <authorList>
            <person name="Haridas S."/>
            <person name="Wang Y."/>
            <person name="Lim L."/>
            <person name="Massoumi Alamouti S."/>
            <person name="Jackman S."/>
            <person name="Docking R."/>
            <person name="Robertson G."/>
            <person name="Birol I."/>
            <person name="Bohlmann J."/>
            <person name="Breuil C."/>
        </authorList>
    </citation>
    <scope>NUCLEOTIDE SEQUENCE [LARGE SCALE GENOMIC DNA]</scope>
    <source>
        <strain evidence="1 2">UAMH 11346</strain>
    </source>
</reference>
<dbReference type="eggNOG" id="ENOG502SII6">
    <property type="taxonomic scope" value="Eukaryota"/>
</dbReference>
<accession>S3C749</accession>
<keyword evidence="1" id="KW-0808">Transferase</keyword>
<gene>
    <name evidence="1" type="ORF">F503_07145</name>
</gene>
<evidence type="ECO:0000313" key="1">
    <source>
        <dbReference type="EMBL" id="EPE09369.1"/>
    </source>
</evidence>
<proteinExistence type="predicted"/>
<dbReference type="PANTHER" id="PTHR21310">
    <property type="entry name" value="AMINOGLYCOSIDE PHOSPHOTRANSFERASE-RELATED-RELATED"/>
    <property type="match status" value="1"/>
</dbReference>
<dbReference type="HOGENOM" id="CLU_025005_3_2_1"/>
<dbReference type="EMBL" id="KE148147">
    <property type="protein sequence ID" value="EPE09369.1"/>
    <property type="molecule type" value="Genomic_DNA"/>
</dbReference>
<evidence type="ECO:0000313" key="2">
    <source>
        <dbReference type="Proteomes" id="UP000016923"/>
    </source>
</evidence>
<dbReference type="Proteomes" id="UP000016923">
    <property type="component" value="Unassembled WGS sequence"/>
</dbReference>
<dbReference type="PANTHER" id="PTHR21310:SF37">
    <property type="entry name" value="AMINOGLYCOSIDE PHOSPHOTRANSFERASE DOMAIN-CONTAINING PROTEIN"/>
    <property type="match status" value="1"/>
</dbReference>
<protein>
    <submittedName>
        <fullName evidence="1">Phosphotransferase enzyme family protein</fullName>
    </submittedName>
</protein>
<dbReference type="STRING" id="1262450.S3C749"/>
<dbReference type="OrthoDB" id="3645574at2759"/>
<dbReference type="GO" id="GO:0016740">
    <property type="term" value="F:transferase activity"/>
    <property type="evidence" value="ECO:0007669"/>
    <property type="project" value="UniProtKB-KW"/>
</dbReference>
<name>S3C749_OPHP1</name>
<dbReference type="InterPro" id="IPR051678">
    <property type="entry name" value="AGP_Transferase"/>
</dbReference>
<dbReference type="SUPFAM" id="SSF56112">
    <property type="entry name" value="Protein kinase-like (PK-like)"/>
    <property type="match status" value="1"/>
</dbReference>
<dbReference type="OMA" id="VWFWHCL"/>
<dbReference type="VEuPathDB" id="FungiDB:F503_07145"/>
<keyword evidence="2" id="KW-1185">Reference proteome</keyword>
<dbReference type="AlphaFoldDB" id="S3C749"/>
<sequence length="555" mass="63183">MPQTIALLERAPLALEDALAEDHNVVKLASYVPATNELYASLLAQRAQVEAVVRHHLGLSQRRDECTVLPWQRWIRGAFNVCIVVEVQTGARRWGAQPSGAAAAGTAAEAGDGATKLVIVRCPMPYKVGEDLYPGSVDEKLSCEVAAYSWMQANCPDIRIPHLYGFGTTSDQHFTHISQLSLFTRLRRRIWQWLHRVWGRPLLTNYVHQRIRFPKPEAATLPSISSPSPAQIPSFSSAYVVLEFLSPEKTGRMLSETFPADLVHEEKRRNLFRGMSRIMLSLARIPQSRIGSFTFNAIDQTITLTGRPLFSSVKILENDGAEQFIEPGHTYNCTDAYVSDFITFHDRRFLSQPNATYADDDCRGQLAVKTLLRVLANRYIDRARRDGPYFLQLTDLHASNVLVDDDWNVNGLIDLEWMCSLPAENMSVPYWMTGLAIDQIEGEAYDNFDKIRREFMETFEEEEEDHTSPDGVVLSRVMNDMWDSKGVWFWHCLSSVNAMYFILREHVLPATLTIDAEPYIAKFWGDNVDDVVKQKLKDKQEYDEKLRALFSPNKV</sequence>
<dbReference type="InterPro" id="IPR011009">
    <property type="entry name" value="Kinase-like_dom_sf"/>
</dbReference>